<organism evidence="5 6">
    <name type="scientific">Enterocloster aldenensis</name>
    <dbReference type="NCBI Taxonomy" id="358742"/>
    <lineage>
        <taxon>Bacteria</taxon>
        <taxon>Bacillati</taxon>
        <taxon>Bacillota</taxon>
        <taxon>Clostridia</taxon>
        <taxon>Lachnospirales</taxon>
        <taxon>Lachnospiraceae</taxon>
        <taxon>Enterocloster</taxon>
    </lineage>
</organism>
<dbReference type="CDD" id="cd03442">
    <property type="entry name" value="BFIT_BACH"/>
    <property type="match status" value="1"/>
</dbReference>
<evidence type="ECO:0000313" key="5">
    <source>
        <dbReference type="EMBL" id="NSJ50221.1"/>
    </source>
</evidence>
<comment type="similarity">
    <text evidence="1">Belongs to the acyl coenzyme A hydrolase family.</text>
</comment>
<proteinExistence type="inferred from homology"/>
<comment type="caution">
    <text evidence="5">The sequence shown here is derived from an EMBL/GenBank/DDBJ whole genome shotgun (WGS) entry which is preliminary data.</text>
</comment>
<name>A0ABX2HLD7_9FIRM</name>
<dbReference type="PANTHER" id="PTHR11049:SF24">
    <property type="entry name" value="CYTOSOLIC ACYL COENZYME A THIOESTER HYDROLASE"/>
    <property type="match status" value="1"/>
</dbReference>
<reference evidence="5 6" key="1">
    <citation type="journal article" date="2020" name="Cell Host Microbe">
        <title>Functional and Genomic Variation between Human-Derived Isolates of Lachnospiraceae Reveals Inter- and Intra-Species Diversity.</title>
        <authorList>
            <person name="Sorbara M.T."/>
            <person name="Littmann E.R."/>
            <person name="Fontana E."/>
            <person name="Moody T.U."/>
            <person name="Kohout C.E."/>
            <person name="Gjonbalaj M."/>
            <person name="Eaton V."/>
            <person name="Seok R."/>
            <person name="Leiner I.M."/>
            <person name="Pamer E.G."/>
        </authorList>
    </citation>
    <scope>NUCLEOTIDE SEQUENCE [LARGE SCALE GENOMIC DNA]</scope>
    <source>
        <strain evidence="5 6">MSK.1.17</strain>
    </source>
</reference>
<gene>
    <name evidence="5" type="ORF">G5B36_16150</name>
</gene>
<accession>A0ABX2HLD7</accession>
<dbReference type="InterPro" id="IPR029069">
    <property type="entry name" value="HotDog_dom_sf"/>
</dbReference>
<keyword evidence="2 3" id="KW-0378">Hydrolase</keyword>
<evidence type="ECO:0000313" key="6">
    <source>
        <dbReference type="Proteomes" id="UP000669239"/>
    </source>
</evidence>
<dbReference type="PANTHER" id="PTHR11049">
    <property type="entry name" value="ACYL COENZYME A THIOESTER HYDROLASE"/>
    <property type="match status" value="1"/>
</dbReference>
<evidence type="ECO:0000256" key="2">
    <source>
        <dbReference type="ARBA" id="ARBA00022801"/>
    </source>
</evidence>
<dbReference type="Proteomes" id="UP000669239">
    <property type="component" value="Unassembled WGS sequence"/>
</dbReference>
<keyword evidence="6" id="KW-1185">Reference proteome</keyword>
<feature type="domain" description="HotDog ACOT-type" evidence="4">
    <location>
        <begin position="4"/>
        <end position="116"/>
    </location>
</feature>
<dbReference type="PROSITE" id="PS51770">
    <property type="entry name" value="HOTDOG_ACOT"/>
    <property type="match status" value="1"/>
</dbReference>
<dbReference type="EMBL" id="JAAITT010000023">
    <property type="protein sequence ID" value="NSJ50221.1"/>
    <property type="molecule type" value="Genomic_DNA"/>
</dbReference>
<dbReference type="Gene3D" id="3.10.129.10">
    <property type="entry name" value="Hotdog Thioesterase"/>
    <property type="match status" value="1"/>
</dbReference>
<evidence type="ECO:0000256" key="3">
    <source>
        <dbReference type="PROSITE-ProRule" id="PRU01106"/>
    </source>
</evidence>
<dbReference type="Pfam" id="PF03061">
    <property type="entry name" value="4HBT"/>
    <property type="match status" value="1"/>
</dbReference>
<dbReference type="InterPro" id="IPR040170">
    <property type="entry name" value="Cytosol_ACT"/>
</dbReference>
<evidence type="ECO:0000259" key="4">
    <source>
        <dbReference type="PROSITE" id="PS51770"/>
    </source>
</evidence>
<sequence>MMEAEKMTKMSRAIMPSMANFRGILFGGMLMEWMDEVAGITAKRFAGCEVATVAVEQIRFLKPVPVGAFVDVAGEVIKVGNTSLQIKICVVMDSQEEAEGVLAADALFVYVALDAEGKPGKVGNTSVLGGSCPDSGI</sequence>
<dbReference type="InterPro" id="IPR033120">
    <property type="entry name" value="HOTDOG_ACOT"/>
</dbReference>
<evidence type="ECO:0000256" key="1">
    <source>
        <dbReference type="ARBA" id="ARBA00010458"/>
    </source>
</evidence>
<dbReference type="InterPro" id="IPR006683">
    <property type="entry name" value="Thioestr_dom"/>
</dbReference>
<dbReference type="SUPFAM" id="SSF54637">
    <property type="entry name" value="Thioesterase/thiol ester dehydrase-isomerase"/>
    <property type="match status" value="1"/>
</dbReference>
<protein>
    <submittedName>
        <fullName evidence="5">Acyl-CoA thioesterase</fullName>
    </submittedName>
</protein>